<accession>A0A8S9ZWG9</accession>
<dbReference type="OrthoDB" id="10597002at2759"/>
<name>A0A8S9ZWG9_9BILA</name>
<evidence type="ECO:0000313" key="2">
    <source>
        <dbReference type="Proteomes" id="UP000605970"/>
    </source>
</evidence>
<feature type="non-terminal residue" evidence="1">
    <location>
        <position position="1"/>
    </location>
</feature>
<dbReference type="Proteomes" id="UP000605970">
    <property type="component" value="Unassembled WGS sequence"/>
</dbReference>
<reference evidence="1" key="1">
    <citation type="journal article" date="2020" name="Ecol. Evol.">
        <title>Genome structure and content of the rice root-knot nematode (Meloidogyne graminicola).</title>
        <authorList>
            <person name="Phan N.T."/>
            <person name="Danchin E.G.J."/>
            <person name="Klopp C."/>
            <person name="Perfus-Barbeoch L."/>
            <person name="Kozlowski D.K."/>
            <person name="Koutsovoulos G.D."/>
            <person name="Lopez-Roques C."/>
            <person name="Bouchez O."/>
            <person name="Zahm M."/>
            <person name="Besnard G."/>
            <person name="Bellafiore S."/>
        </authorList>
    </citation>
    <scope>NUCLEOTIDE SEQUENCE</scope>
    <source>
        <strain evidence="1">VN-18</strain>
    </source>
</reference>
<evidence type="ECO:0000313" key="1">
    <source>
        <dbReference type="EMBL" id="KAF7637647.1"/>
    </source>
</evidence>
<organism evidence="1 2">
    <name type="scientific">Meloidogyne graminicola</name>
    <dbReference type="NCBI Taxonomy" id="189291"/>
    <lineage>
        <taxon>Eukaryota</taxon>
        <taxon>Metazoa</taxon>
        <taxon>Ecdysozoa</taxon>
        <taxon>Nematoda</taxon>
        <taxon>Chromadorea</taxon>
        <taxon>Rhabditida</taxon>
        <taxon>Tylenchina</taxon>
        <taxon>Tylenchomorpha</taxon>
        <taxon>Tylenchoidea</taxon>
        <taxon>Meloidogynidae</taxon>
        <taxon>Meloidogyninae</taxon>
        <taxon>Meloidogyne</taxon>
    </lineage>
</organism>
<gene>
    <name evidence="1" type="ORF">Mgra_00002904</name>
</gene>
<keyword evidence="2" id="KW-1185">Reference proteome</keyword>
<proteinExistence type="predicted"/>
<sequence>ITLQLRGILEIYKPLTKKLNFKNKLYENQINNLINYLESFEQILNNLNNFGIKLNIKEKEEFIKYLINKGNEIINEIIKNKIIIKIIEVKQEENNKYKVGNINEIDNWLKKKLIQLNL</sequence>
<protein>
    <submittedName>
        <fullName evidence="1">Uncharacterized protein</fullName>
    </submittedName>
</protein>
<dbReference type="AlphaFoldDB" id="A0A8S9ZWG9"/>
<comment type="caution">
    <text evidence="1">The sequence shown here is derived from an EMBL/GenBank/DDBJ whole genome shotgun (WGS) entry which is preliminary data.</text>
</comment>
<dbReference type="EMBL" id="JABEBT010000018">
    <property type="protein sequence ID" value="KAF7637647.1"/>
    <property type="molecule type" value="Genomic_DNA"/>
</dbReference>